<feature type="active site" description="Proton donor" evidence="6">
    <location>
        <position position="120"/>
    </location>
</feature>
<keyword evidence="3" id="KW-0378">Hydrolase</keyword>
<keyword evidence="9" id="KW-1185">Reference proteome</keyword>
<comment type="caution">
    <text evidence="8">The sequence shown here is derived from an EMBL/GenBank/DDBJ whole genome shotgun (WGS) entry which is preliminary data.</text>
</comment>
<dbReference type="InterPro" id="IPR050438">
    <property type="entry name" value="LMW_PTPase"/>
</dbReference>
<proteinExistence type="inferred from homology"/>
<organism evidence="8 9">
    <name type="scientific">Marinomonas ushuaiensis DSM 15871</name>
    <dbReference type="NCBI Taxonomy" id="1122207"/>
    <lineage>
        <taxon>Bacteria</taxon>
        <taxon>Pseudomonadati</taxon>
        <taxon>Pseudomonadota</taxon>
        <taxon>Gammaproteobacteria</taxon>
        <taxon>Oceanospirillales</taxon>
        <taxon>Oceanospirillaceae</taxon>
        <taxon>Marinomonas</taxon>
    </lineage>
</organism>
<dbReference type="STRING" id="1122207.MUS1_01235"/>
<dbReference type="PANTHER" id="PTHR11717:SF31">
    <property type="entry name" value="LOW MOLECULAR WEIGHT PROTEIN-TYROSINE-PHOSPHATASE ETP-RELATED"/>
    <property type="match status" value="1"/>
</dbReference>
<dbReference type="GO" id="GO:0004725">
    <property type="term" value="F:protein tyrosine phosphatase activity"/>
    <property type="evidence" value="ECO:0007669"/>
    <property type="project" value="UniProtKB-EC"/>
</dbReference>
<accession>X7E856</accession>
<dbReference type="SMART" id="SM00226">
    <property type="entry name" value="LMWPc"/>
    <property type="match status" value="1"/>
</dbReference>
<dbReference type="InterPro" id="IPR023485">
    <property type="entry name" value="Ptyr_pPase"/>
</dbReference>
<reference evidence="8 9" key="1">
    <citation type="submission" date="2014-01" db="EMBL/GenBank/DDBJ databases">
        <title>Marinomonas ushuaiensis DSM 15871 Genome Sequencing.</title>
        <authorList>
            <person name="Lai Q."/>
            <person name="Shao Z.S."/>
        </authorList>
    </citation>
    <scope>NUCLEOTIDE SEQUENCE [LARGE SCALE GENOMIC DNA]</scope>
    <source>
        <strain evidence="8 9">DSM 15871</strain>
    </source>
</reference>
<dbReference type="InterPro" id="IPR017867">
    <property type="entry name" value="Tyr_phospatase_low_mol_wt"/>
</dbReference>
<dbReference type="eggNOG" id="COG0394">
    <property type="taxonomic scope" value="Bacteria"/>
</dbReference>
<dbReference type="InterPro" id="IPR036196">
    <property type="entry name" value="Ptyr_pPase_sf"/>
</dbReference>
<dbReference type="PATRIC" id="fig|1122207.3.peg.255"/>
<dbReference type="OrthoDB" id="9784339at2"/>
<dbReference type="AlphaFoldDB" id="X7E856"/>
<feature type="active site" evidence="6">
    <location>
        <position position="14"/>
    </location>
</feature>
<dbReference type="PRINTS" id="PR00719">
    <property type="entry name" value="LMWPTPASE"/>
</dbReference>
<evidence type="ECO:0000256" key="3">
    <source>
        <dbReference type="ARBA" id="ARBA00022801"/>
    </source>
</evidence>
<dbReference type="Proteomes" id="UP000054058">
    <property type="component" value="Unassembled WGS sequence"/>
</dbReference>
<evidence type="ECO:0000256" key="2">
    <source>
        <dbReference type="ARBA" id="ARBA00013064"/>
    </source>
</evidence>
<dbReference type="EC" id="3.1.3.48" evidence="2"/>
<evidence type="ECO:0000313" key="8">
    <source>
        <dbReference type="EMBL" id="ETX12259.1"/>
    </source>
</evidence>
<dbReference type="RefSeq" id="WP_084035512.1">
    <property type="nucleotide sequence ID" value="NZ_JAMB01000001.1"/>
</dbReference>
<evidence type="ECO:0000256" key="4">
    <source>
        <dbReference type="ARBA" id="ARBA00022912"/>
    </source>
</evidence>
<feature type="active site" description="Nucleophile" evidence="6">
    <location>
        <position position="8"/>
    </location>
</feature>
<dbReference type="PANTHER" id="PTHR11717">
    <property type="entry name" value="LOW MOLECULAR WEIGHT PROTEIN TYROSINE PHOSPHATASE"/>
    <property type="match status" value="1"/>
</dbReference>
<dbReference type="EMBL" id="JAMB01000001">
    <property type="protein sequence ID" value="ETX12259.1"/>
    <property type="molecule type" value="Genomic_DNA"/>
</dbReference>
<dbReference type="SUPFAM" id="SSF52788">
    <property type="entry name" value="Phosphotyrosine protein phosphatases I"/>
    <property type="match status" value="1"/>
</dbReference>
<evidence type="ECO:0000256" key="6">
    <source>
        <dbReference type="PIRSR" id="PIRSR617867-1"/>
    </source>
</evidence>
<dbReference type="Pfam" id="PF01451">
    <property type="entry name" value="LMWPc"/>
    <property type="match status" value="1"/>
</dbReference>
<feature type="domain" description="Phosphotyrosine protein phosphatase I" evidence="7">
    <location>
        <begin position="2"/>
        <end position="150"/>
    </location>
</feature>
<name>X7E856_9GAMM</name>
<keyword evidence="4" id="KW-0904">Protein phosphatase</keyword>
<evidence type="ECO:0000256" key="1">
    <source>
        <dbReference type="ARBA" id="ARBA00011063"/>
    </source>
</evidence>
<evidence type="ECO:0000259" key="7">
    <source>
        <dbReference type="SMART" id="SM00226"/>
    </source>
</evidence>
<comment type="catalytic activity">
    <reaction evidence="5">
        <text>O-phospho-L-tyrosyl-[protein] + H2O = L-tyrosyl-[protein] + phosphate</text>
        <dbReference type="Rhea" id="RHEA:10684"/>
        <dbReference type="Rhea" id="RHEA-COMP:10136"/>
        <dbReference type="Rhea" id="RHEA-COMP:20101"/>
        <dbReference type="ChEBI" id="CHEBI:15377"/>
        <dbReference type="ChEBI" id="CHEBI:43474"/>
        <dbReference type="ChEBI" id="CHEBI:46858"/>
        <dbReference type="ChEBI" id="CHEBI:61978"/>
        <dbReference type="EC" id="3.1.3.48"/>
    </reaction>
</comment>
<gene>
    <name evidence="8" type="ORF">MUS1_01235</name>
</gene>
<comment type="similarity">
    <text evidence="1">Belongs to the low molecular weight phosphotyrosine protein phosphatase family.</text>
</comment>
<protein>
    <recommendedName>
        <fullName evidence="2">protein-tyrosine-phosphatase</fullName>
        <ecNumber evidence="2">3.1.3.48</ecNumber>
    </recommendedName>
</protein>
<evidence type="ECO:0000256" key="5">
    <source>
        <dbReference type="ARBA" id="ARBA00051722"/>
    </source>
</evidence>
<sequence>MLSILFICSGNTCRSPMAEAVTKSWLSTNFRTHEMKVSSAGTHATPNSPASPEAVIALAKHNIPYEGKSQLLSAELLKEQDIILVMTKEHLRHTQELIAQNKVVKNQTVLTLHPEQDIPDPLGKGQQLYDKIANEFMVLIPSRLQPYLTESA</sequence>
<dbReference type="Gene3D" id="3.40.50.2300">
    <property type="match status" value="1"/>
</dbReference>
<evidence type="ECO:0000313" key="9">
    <source>
        <dbReference type="Proteomes" id="UP000054058"/>
    </source>
</evidence>